<evidence type="ECO:0000313" key="7">
    <source>
        <dbReference type="EMBL" id="WOV83617.1"/>
    </source>
</evidence>
<keyword evidence="4 5" id="KW-0472">Membrane</keyword>
<organism evidence="7 8">
    <name type="scientific">Sporosarcina jeotgali</name>
    <dbReference type="NCBI Taxonomy" id="3020056"/>
    <lineage>
        <taxon>Bacteria</taxon>
        <taxon>Bacillati</taxon>
        <taxon>Bacillota</taxon>
        <taxon>Bacilli</taxon>
        <taxon>Bacillales</taxon>
        <taxon>Caryophanaceae</taxon>
        <taxon>Sporosarcina</taxon>
    </lineage>
</organism>
<evidence type="ECO:0000259" key="6">
    <source>
        <dbReference type="Pfam" id="PF04893"/>
    </source>
</evidence>
<dbReference type="InterPro" id="IPR006977">
    <property type="entry name" value="Yip1_dom"/>
</dbReference>
<sequence length="208" mass="22902">MNPFLSIWSRPTETIHYVLNHKTLSYSYLILILASLAIAPLTITQMLFIEEIPLLVILPIAFFGLFILTTAGWFLNSALYTWIGKWLGGTGTYKKMLAVVPLGSLTAIYILPFSWAMMVALIILRYAESDAAATVFVVLFALSPILFLGLMGLSVYGTVIMSKAIGIVHNFSAWKGFGTIGILMGIAFALSFVGWIILIAFFFMLASI</sequence>
<gene>
    <name evidence="7" type="ORF">PGH26_12100</name>
</gene>
<evidence type="ECO:0000256" key="3">
    <source>
        <dbReference type="ARBA" id="ARBA00022989"/>
    </source>
</evidence>
<accession>A0ABZ0KT96</accession>
<dbReference type="Proteomes" id="UP001303532">
    <property type="component" value="Chromosome"/>
</dbReference>
<evidence type="ECO:0000256" key="2">
    <source>
        <dbReference type="ARBA" id="ARBA00022692"/>
    </source>
</evidence>
<keyword evidence="2 5" id="KW-0812">Transmembrane</keyword>
<feature type="transmembrane region" description="Helical" evidence="5">
    <location>
        <begin position="176"/>
        <end position="205"/>
    </location>
</feature>
<dbReference type="RefSeq" id="WP_323691309.1">
    <property type="nucleotide sequence ID" value="NZ_CP116341.1"/>
</dbReference>
<feature type="transmembrane region" description="Helical" evidence="5">
    <location>
        <begin position="131"/>
        <end position="156"/>
    </location>
</feature>
<evidence type="ECO:0000256" key="5">
    <source>
        <dbReference type="SAM" id="Phobius"/>
    </source>
</evidence>
<evidence type="ECO:0000313" key="8">
    <source>
        <dbReference type="Proteomes" id="UP001303532"/>
    </source>
</evidence>
<name>A0ABZ0KT96_9BACL</name>
<keyword evidence="8" id="KW-1185">Reference proteome</keyword>
<feature type="transmembrane region" description="Helical" evidence="5">
    <location>
        <begin position="55"/>
        <end position="76"/>
    </location>
</feature>
<evidence type="ECO:0000256" key="1">
    <source>
        <dbReference type="ARBA" id="ARBA00004141"/>
    </source>
</evidence>
<reference evidence="7 8" key="1">
    <citation type="submission" date="2023-01" db="EMBL/GenBank/DDBJ databases">
        <title>Sporosarcina sp. nov., isolated from Korean tranditional fermented seafood 'Jeotgal'.</title>
        <authorList>
            <person name="Yang A.-I."/>
        </authorList>
    </citation>
    <scope>NUCLEOTIDE SEQUENCE [LARGE SCALE GENOMIC DNA]</scope>
    <source>
        <strain evidence="7 8">B2O-1</strain>
    </source>
</reference>
<comment type="subcellular location">
    <subcellularLocation>
        <location evidence="1">Membrane</location>
        <topology evidence="1">Multi-pass membrane protein</topology>
    </subcellularLocation>
</comment>
<protein>
    <submittedName>
        <fullName evidence="7">YIP1 family protein</fullName>
    </submittedName>
</protein>
<feature type="domain" description="Yip1" evidence="6">
    <location>
        <begin position="6"/>
        <end position="191"/>
    </location>
</feature>
<dbReference type="Pfam" id="PF04893">
    <property type="entry name" value="Yip1"/>
    <property type="match status" value="1"/>
</dbReference>
<feature type="transmembrane region" description="Helical" evidence="5">
    <location>
        <begin position="26"/>
        <end position="48"/>
    </location>
</feature>
<keyword evidence="3 5" id="KW-1133">Transmembrane helix</keyword>
<dbReference type="EMBL" id="CP116341">
    <property type="protein sequence ID" value="WOV83617.1"/>
    <property type="molecule type" value="Genomic_DNA"/>
</dbReference>
<proteinExistence type="predicted"/>
<feature type="transmembrane region" description="Helical" evidence="5">
    <location>
        <begin position="96"/>
        <end position="124"/>
    </location>
</feature>
<evidence type="ECO:0000256" key="4">
    <source>
        <dbReference type="ARBA" id="ARBA00023136"/>
    </source>
</evidence>